<organism evidence="1 2">
    <name type="scientific">Camellia lanceoleosa</name>
    <dbReference type="NCBI Taxonomy" id="1840588"/>
    <lineage>
        <taxon>Eukaryota</taxon>
        <taxon>Viridiplantae</taxon>
        <taxon>Streptophyta</taxon>
        <taxon>Embryophyta</taxon>
        <taxon>Tracheophyta</taxon>
        <taxon>Spermatophyta</taxon>
        <taxon>Magnoliopsida</taxon>
        <taxon>eudicotyledons</taxon>
        <taxon>Gunneridae</taxon>
        <taxon>Pentapetalae</taxon>
        <taxon>asterids</taxon>
        <taxon>Ericales</taxon>
        <taxon>Theaceae</taxon>
        <taxon>Camellia</taxon>
    </lineage>
</organism>
<sequence>MQEEVEKKEGHFVLVHEIAVIPEIGRSQGYRFGLHFLCLSLKVARQVPHSWILYGVDGVHGVSPSDDKMILVGLSIVISHLLLWSGSLPQRSAVVCHCSYAGF</sequence>
<name>A0ACC0IXG4_9ERIC</name>
<dbReference type="EMBL" id="CM045758">
    <property type="protein sequence ID" value="KAI8030230.1"/>
    <property type="molecule type" value="Genomic_DNA"/>
</dbReference>
<evidence type="ECO:0000313" key="1">
    <source>
        <dbReference type="EMBL" id="KAI8030230.1"/>
    </source>
</evidence>
<evidence type="ECO:0000313" key="2">
    <source>
        <dbReference type="Proteomes" id="UP001060215"/>
    </source>
</evidence>
<accession>A0ACC0IXG4</accession>
<protein>
    <submittedName>
        <fullName evidence="1">Uncharacterized protein</fullName>
    </submittedName>
</protein>
<proteinExistence type="predicted"/>
<dbReference type="Proteomes" id="UP001060215">
    <property type="component" value="Chromosome 1"/>
</dbReference>
<reference evidence="1 2" key="1">
    <citation type="journal article" date="2022" name="Plant J.">
        <title>Chromosome-level genome of Camellia lanceoleosa provides a valuable resource for understanding genome evolution and self-incompatibility.</title>
        <authorList>
            <person name="Gong W."/>
            <person name="Xiao S."/>
            <person name="Wang L."/>
            <person name="Liao Z."/>
            <person name="Chang Y."/>
            <person name="Mo W."/>
            <person name="Hu G."/>
            <person name="Li W."/>
            <person name="Zhao G."/>
            <person name="Zhu H."/>
            <person name="Hu X."/>
            <person name="Ji K."/>
            <person name="Xiang X."/>
            <person name="Song Q."/>
            <person name="Yuan D."/>
            <person name="Jin S."/>
            <person name="Zhang L."/>
        </authorList>
    </citation>
    <scope>NUCLEOTIDE SEQUENCE [LARGE SCALE GENOMIC DNA]</scope>
    <source>
        <strain evidence="1">SQ_2022a</strain>
    </source>
</reference>
<keyword evidence="2" id="KW-1185">Reference proteome</keyword>
<comment type="caution">
    <text evidence="1">The sequence shown here is derived from an EMBL/GenBank/DDBJ whole genome shotgun (WGS) entry which is preliminary data.</text>
</comment>
<gene>
    <name evidence="1" type="ORF">LOK49_LG01G03378</name>
</gene>